<dbReference type="Pfam" id="PF01522">
    <property type="entry name" value="Polysacc_deac_1"/>
    <property type="match status" value="1"/>
</dbReference>
<dbReference type="PANTHER" id="PTHR34216:SF3">
    <property type="entry name" value="POLY-BETA-1,6-N-ACETYL-D-GLUCOSAMINE N-DEACETYLASE"/>
    <property type="match status" value="1"/>
</dbReference>
<dbReference type="InterPro" id="IPR051398">
    <property type="entry name" value="Polysacch_Deacetylase"/>
</dbReference>
<dbReference type="Gene3D" id="3.20.20.370">
    <property type="entry name" value="Glycoside hydrolase/deacetylase"/>
    <property type="match status" value="1"/>
</dbReference>
<sequence length="342" mass="36954">MRWFFVSILFWLVGVGSAGAVATPEAVILMYHRFGEGAYPSTNIRLEQFEAHLAELQSGPYTVLPLPEIVSALVEGRPLPPRTVGITIDDAHASLLREGWPRLKAAGLPFTLFVASEPVEKGLPDYMSWAEIAALADEPGVDIGSQSHSHPHMADLSAAQVADEIARSQALFTEHLGRAPSLFAYPYGEASSATMAAIEAAGFEVAFGQHSGVVGVTEPRFYLPRFALNESYGDPERVRLALSARALAVGELTPEDPYLGPGADNPPLFGFTVLEQAGPALARLEHMACYASHLGQVERQLIGPRVEVRLATPFPSGRGRINCTLPDGRGGWYWLGRQFVIP</sequence>
<evidence type="ECO:0000256" key="2">
    <source>
        <dbReference type="ARBA" id="ARBA00004613"/>
    </source>
</evidence>
<comment type="subcellular location">
    <subcellularLocation>
        <location evidence="2">Secreted</location>
    </subcellularLocation>
</comment>
<comment type="function">
    <text evidence="1">Is involved in generating a small heat-stable compound (Nod), an acylated oligomer of N-acetylglucosamine, that stimulates mitosis in various plant protoplasts.</text>
</comment>
<dbReference type="PANTHER" id="PTHR34216">
    <property type="match status" value="1"/>
</dbReference>
<evidence type="ECO:0000313" key="8">
    <source>
        <dbReference type="EMBL" id="SDH59198.1"/>
    </source>
</evidence>
<proteinExistence type="inferred from homology"/>
<evidence type="ECO:0000256" key="3">
    <source>
        <dbReference type="ARBA" id="ARBA00010973"/>
    </source>
</evidence>
<dbReference type="EMBL" id="FNCV01000008">
    <property type="protein sequence ID" value="SDH59198.1"/>
    <property type="molecule type" value="Genomic_DNA"/>
</dbReference>
<evidence type="ECO:0000259" key="7">
    <source>
        <dbReference type="PROSITE" id="PS51677"/>
    </source>
</evidence>
<evidence type="ECO:0000313" key="9">
    <source>
        <dbReference type="Proteomes" id="UP000217076"/>
    </source>
</evidence>
<dbReference type="InterPro" id="IPR002509">
    <property type="entry name" value="NODB_dom"/>
</dbReference>
<dbReference type="GO" id="GO:0005576">
    <property type="term" value="C:extracellular region"/>
    <property type="evidence" value="ECO:0007669"/>
    <property type="project" value="UniProtKB-SubCell"/>
</dbReference>
<accession>A0A1G8DNE6</accession>
<evidence type="ECO:0000256" key="5">
    <source>
        <dbReference type="ARBA" id="ARBA00022729"/>
    </source>
</evidence>
<reference evidence="9" key="1">
    <citation type="submission" date="2016-10" db="EMBL/GenBank/DDBJ databases">
        <authorList>
            <person name="Varghese N."/>
            <person name="Submissions S."/>
        </authorList>
    </citation>
    <scope>NUCLEOTIDE SEQUENCE [LARGE SCALE GENOMIC DNA]</scope>
    <source>
        <strain evidence="9">930I</strain>
    </source>
</reference>
<feature type="domain" description="NodB homology" evidence="7">
    <location>
        <begin position="82"/>
        <end position="342"/>
    </location>
</feature>
<dbReference type="CDD" id="cd10973">
    <property type="entry name" value="CE4_DAC_u4_5s"/>
    <property type="match status" value="1"/>
</dbReference>
<evidence type="ECO:0000256" key="1">
    <source>
        <dbReference type="ARBA" id="ARBA00003236"/>
    </source>
</evidence>
<gene>
    <name evidence="8" type="ORF">SAMN05421742_10868</name>
</gene>
<keyword evidence="5" id="KW-0732">Signal</keyword>
<comment type="similarity">
    <text evidence="3">Belongs to the polysaccharide deacetylase family.</text>
</comment>
<dbReference type="AlphaFoldDB" id="A0A1G8DNE6"/>
<dbReference type="PROSITE" id="PS51677">
    <property type="entry name" value="NODB"/>
    <property type="match status" value="1"/>
</dbReference>
<dbReference type="GO" id="GO:0005975">
    <property type="term" value="P:carbohydrate metabolic process"/>
    <property type="evidence" value="ECO:0007669"/>
    <property type="project" value="InterPro"/>
</dbReference>
<evidence type="ECO:0000256" key="6">
    <source>
        <dbReference type="ARBA" id="ARBA00032976"/>
    </source>
</evidence>
<evidence type="ECO:0000256" key="4">
    <source>
        <dbReference type="ARBA" id="ARBA00020071"/>
    </source>
</evidence>
<organism evidence="8 9">
    <name type="scientific">Roseospirillum parvum</name>
    <dbReference type="NCBI Taxonomy" id="83401"/>
    <lineage>
        <taxon>Bacteria</taxon>
        <taxon>Pseudomonadati</taxon>
        <taxon>Pseudomonadota</taxon>
        <taxon>Alphaproteobacteria</taxon>
        <taxon>Rhodospirillales</taxon>
        <taxon>Rhodospirillaceae</taxon>
        <taxon>Roseospirillum</taxon>
    </lineage>
</organism>
<dbReference type="InterPro" id="IPR011330">
    <property type="entry name" value="Glyco_hydro/deAcase_b/a-brl"/>
</dbReference>
<dbReference type="STRING" id="83401.SAMN05421742_10868"/>
<name>A0A1G8DNE6_9PROT</name>
<dbReference type="GO" id="GO:0016810">
    <property type="term" value="F:hydrolase activity, acting on carbon-nitrogen (but not peptide) bonds"/>
    <property type="evidence" value="ECO:0007669"/>
    <property type="project" value="InterPro"/>
</dbReference>
<dbReference type="Proteomes" id="UP000217076">
    <property type="component" value="Unassembled WGS sequence"/>
</dbReference>
<dbReference type="SUPFAM" id="SSF88713">
    <property type="entry name" value="Glycoside hydrolase/deacetylase"/>
    <property type="match status" value="1"/>
</dbReference>
<keyword evidence="9" id="KW-1185">Reference proteome</keyword>
<protein>
    <recommendedName>
        <fullName evidence="4">Chitooligosaccharide deacetylase</fullName>
    </recommendedName>
    <alternativeName>
        <fullName evidence="6">Nodulation protein B</fullName>
    </alternativeName>
</protein>